<name>A0A839Q7H8_MYCIR</name>
<evidence type="ECO:0000256" key="1">
    <source>
        <dbReference type="SAM" id="MobiDB-lite"/>
    </source>
</evidence>
<dbReference type="RefSeq" id="WP_183466418.1">
    <property type="nucleotide sequence ID" value="NZ_JACHVU010000001.1"/>
</dbReference>
<dbReference type="AlphaFoldDB" id="A0A839Q7H8"/>
<proteinExistence type="predicted"/>
<dbReference type="Proteomes" id="UP000550501">
    <property type="component" value="Unassembled WGS sequence"/>
</dbReference>
<evidence type="ECO:0000313" key="2">
    <source>
        <dbReference type="EMBL" id="MBB2989172.1"/>
    </source>
</evidence>
<feature type="region of interest" description="Disordered" evidence="1">
    <location>
        <begin position="129"/>
        <end position="160"/>
    </location>
</feature>
<sequence length="160" mass="17702">MNTVLYFSPRGAVYETRAYTKADIEKLMHDQGLYCLTSTDRQFDFWFSPSTPGCQRRVNRAATELLMATTNFSAKSVPLLRGCVVVATHDADGDLDGLSWQQLDQLVQHSNSISKRDDRALDRRIAKDATRHRRKAVPAAAPAPAPAPVSCARPRASAAR</sequence>
<feature type="compositionally biased region" description="Low complexity" evidence="1">
    <location>
        <begin position="148"/>
        <end position="160"/>
    </location>
</feature>
<evidence type="ECO:0000313" key="3">
    <source>
        <dbReference type="Proteomes" id="UP000550501"/>
    </source>
</evidence>
<protein>
    <submittedName>
        <fullName evidence="2">Uncharacterized protein</fullName>
    </submittedName>
</protein>
<gene>
    <name evidence="2" type="ORF">FHR72_000629</name>
</gene>
<dbReference type="EMBL" id="JACHVU010000001">
    <property type="protein sequence ID" value="MBB2989172.1"/>
    <property type="molecule type" value="Genomic_DNA"/>
</dbReference>
<reference evidence="2 3" key="1">
    <citation type="submission" date="2020-08" db="EMBL/GenBank/DDBJ databases">
        <title>The Agave Microbiome: Exploring the role of microbial communities in plant adaptations to desert environments.</title>
        <authorList>
            <person name="Partida-Martinez L.P."/>
        </authorList>
    </citation>
    <scope>NUCLEOTIDE SEQUENCE [LARGE SCALE GENOMIC DNA]</scope>
    <source>
        <strain evidence="2 3">AT2.18</strain>
    </source>
</reference>
<keyword evidence="3" id="KW-1185">Reference proteome</keyword>
<organism evidence="2 3">
    <name type="scientific">Mycolicibacterium iranicum</name>
    <name type="common">Mycobacterium iranicum</name>
    <dbReference type="NCBI Taxonomy" id="912594"/>
    <lineage>
        <taxon>Bacteria</taxon>
        <taxon>Bacillati</taxon>
        <taxon>Actinomycetota</taxon>
        <taxon>Actinomycetes</taxon>
        <taxon>Mycobacteriales</taxon>
        <taxon>Mycobacteriaceae</taxon>
        <taxon>Mycolicibacterium</taxon>
    </lineage>
</organism>
<accession>A0A839Q7H8</accession>
<comment type="caution">
    <text evidence="2">The sequence shown here is derived from an EMBL/GenBank/DDBJ whole genome shotgun (WGS) entry which is preliminary data.</text>
</comment>